<organism evidence="2 3">
    <name type="scientific">Ajellomyces capsulatus</name>
    <name type="common">Darling's disease fungus</name>
    <name type="synonym">Histoplasma capsulatum</name>
    <dbReference type="NCBI Taxonomy" id="5037"/>
    <lineage>
        <taxon>Eukaryota</taxon>
        <taxon>Fungi</taxon>
        <taxon>Dikarya</taxon>
        <taxon>Ascomycota</taxon>
        <taxon>Pezizomycotina</taxon>
        <taxon>Eurotiomycetes</taxon>
        <taxon>Eurotiomycetidae</taxon>
        <taxon>Onygenales</taxon>
        <taxon>Ajellomycetaceae</taxon>
        <taxon>Histoplasma</taxon>
    </lineage>
</organism>
<feature type="region of interest" description="Disordered" evidence="1">
    <location>
        <begin position="116"/>
        <end position="192"/>
    </location>
</feature>
<feature type="compositionally biased region" description="Basic and acidic residues" evidence="1">
    <location>
        <begin position="1"/>
        <end position="11"/>
    </location>
</feature>
<dbReference type="Proteomes" id="UP000663671">
    <property type="component" value="Chromosome 4"/>
</dbReference>
<reference evidence="2" key="1">
    <citation type="submission" date="2021-01" db="EMBL/GenBank/DDBJ databases">
        <title>Chromosome-level genome assembly of a human fungal pathogen reveals clustering of transcriptionally co-regulated genes.</title>
        <authorList>
            <person name="Voorhies M."/>
            <person name="Cohen S."/>
            <person name="Shea T.P."/>
            <person name="Petrus S."/>
            <person name="Munoz J.F."/>
            <person name="Poplawski S."/>
            <person name="Goldman W.E."/>
            <person name="Michael T."/>
            <person name="Cuomo C.A."/>
            <person name="Sil A."/>
            <person name="Beyhan S."/>
        </authorList>
    </citation>
    <scope>NUCLEOTIDE SEQUENCE</scope>
    <source>
        <strain evidence="2">WU24</strain>
    </source>
</reference>
<feature type="compositionally biased region" description="Polar residues" evidence="1">
    <location>
        <begin position="65"/>
        <end position="75"/>
    </location>
</feature>
<evidence type="ECO:0000313" key="2">
    <source>
        <dbReference type="EMBL" id="QSS59793.1"/>
    </source>
</evidence>
<feature type="compositionally biased region" description="Basic residues" evidence="1">
    <location>
        <begin position="126"/>
        <end position="138"/>
    </location>
</feature>
<feature type="compositionally biased region" description="Low complexity" evidence="1">
    <location>
        <begin position="341"/>
        <end position="355"/>
    </location>
</feature>
<feature type="region of interest" description="Disordered" evidence="1">
    <location>
        <begin position="1"/>
        <end position="75"/>
    </location>
</feature>
<dbReference type="VEuPathDB" id="FungiDB:I7I51_04589"/>
<feature type="region of interest" description="Disordered" evidence="1">
    <location>
        <begin position="268"/>
        <end position="402"/>
    </location>
</feature>
<feature type="compositionally biased region" description="Acidic residues" evidence="1">
    <location>
        <begin position="154"/>
        <end position="163"/>
    </location>
</feature>
<accession>A0A8A1M4W8</accession>
<dbReference type="EMBL" id="CP069110">
    <property type="protein sequence ID" value="QSS59793.1"/>
    <property type="molecule type" value="Genomic_DNA"/>
</dbReference>
<sequence length="457" mass="50501">MLAARDQENLVHAHQTAAAAKPLNQSTRQLQPKTPGSRAPKTPFGLSLNDENNPLVFGGGRKTGKPNNGQNENILKSGQDAIAGGNAFVTPMAPRSRAPLGVKTTNAKAQAFQTPAPRLGTSKPVKTTKRPSATRKLKQSTPEVLPGPPKVVAVEDEKDDVPDIEYMPPKPTPLPDPPEDIPYNTDFPQFKGKNRTRGWHKLFVDEEVGEDGLTRKQREIKAEQEASDKRMDALIQEQVDNMELLGINVRQFPDEPCAEEVAAEIMRKREQKQQPAKRVIVDRSISTVRSRNAARMLSHQSRPTVAPPVPKLKPKPKPKVRFSSGFSRPKKPQQQTPSNPSTMRHAAATASSRTTVGYSKGRRLSANLRQKAATTNKKQQRQSSMNQEGPASNNPADILSPERYMELYGSPPFGSEMWSRCKAAGLFDSAFERVESEEEIPLFPMEDEEAANFQLTL</sequence>
<dbReference type="OrthoDB" id="5327145at2759"/>
<evidence type="ECO:0000313" key="3">
    <source>
        <dbReference type="Proteomes" id="UP000663671"/>
    </source>
</evidence>
<feature type="compositionally biased region" description="Polar residues" evidence="1">
    <location>
        <begin position="372"/>
        <end position="395"/>
    </location>
</feature>
<evidence type="ECO:0000256" key="1">
    <source>
        <dbReference type="SAM" id="MobiDB-lite"/>
    </source>
</evidence>
<name>A0A8A1M4W8_AJECA</name>
<proteinExistence type="predicted"/>
<gene>
    <name evidence="2" type="ORF">I7I51_04589</name>
</gene>
<feature type="compositionally biased region" description="Polar residues" evidence="1">
    <location>
        <begin position="23"/>
        <end position="34"/>
    </location>
</feature>
<dbReference type="AlphaFoldDB" id="A0A8A1M4W8"/>
<protein>
    <submittedName>
        <fullName evidence="2">Uncharacterized protein</fullName>
    </submittedName>
</protein>